<dbReference type="SUPFAM" id="SSF109604">
    <property type="entry name" value="HD-domain/PDEase-like"/>
    <property type="match status" value="1"/>
</dbReference>
<evidence type="ECO:0000259" key="1">
    <source>
        <dbReference type="Pfam" id="PF01966"/>
    </source>
</evidence>
<accession>A0A0F9JJV6</accession>
<dbReference type="Pfam" id="PF01966">
    <property type="entry name" value="HD"/>
    <property type="match status" value="1"/>
</dbReference>
<dbReference type="CDD" id="cd00077">
    <property type="entry name" value="HDc"/>
    <property type="match status" value="1"/>
</dbReference>
<dbReference type="Gene3D" id="1.10.3210.10">
    <property type="entry name" value="Hypothetical protein af1432"/>
    <property type="match status" value="1"/>
</dbReference>
<dbReference type="EMBL" id="LAZR01011253">
    <property type="protein sequence ID" value="KKM62641.1"/>
    <property type="molecule type" value="Genomic_DNA"/>
</dbReference>
<proteinExistence type="predicted"/>
<reference evidence="2" key="1">
    <citation type="journal article" date="2015" name="Nature">
        <title>Complex archaea that bridge the gap between prokaryotes and eukaryotes.</title>
        <authorList>
            <person name="Spang A."/>
            <person name="Saw J.H."/>
            <person name="Jorgensen S.L."/>
            <person name="Zaremba-Niedzwiedzka K."/>
            <person name="Martijn J."/>
            <person name="Lind A.E."/>
            <person name="van Eijk R."/>
            <person name="Schleper C."/>
            <person name="Guy L."/>
            <person name="Ettema T.J."/>
        </authorList>
    </citation>
    <scope>NUCLEOTIDE SEQUENCE</scope>
</reference>
<comment type="caution">
    <text evidence="2">The sequence shown here is derived from an EMBL/GenBank/DDBJ whole genome shotgun (WGS) entry which is preliminary data.</text>
</comment>
<gene>
    <name evidence="2" type="ORF">LCGC14_1519620</name>
</gene>
<dbReference type="InterPro" id="IPR003607">
    <property type="entry name" value="HD/PDEase_dom"/>
</dbReference>
<dbReference type="AlphaFoldDB" id="A0A0F9JJV6"/>
<feature type="domain" description="HD" evidence="1">
    <location>
        <begin position="108"/>
        <end position="200"/>
    </location>
</feature>
<protein>
    <recommendedName>
        <fullName evidence="1">HD domain-containing protein</fullName>
    </recommendedName>
</protein>
<organism evidence="2">
    <name type="scientific">marine sediment metagenome</name>
    <dbReference type="NCBI Taxonomy" id="412755"/>
    <lineage>
        <taxon>unclassified sequences</taxon>
        <taxon>metagenomes</taxon>
        <taxon>ecological metagenomes</taxon>
    </lineage>
</organism>
<dbReference type="InterPro" id="IPR006674">
    <property type="entry name" value="HD_domain"/>
</dbReference>
<name>A0A0F9JJV6_9ZZZZ</name>
<evidence type="ECO:0000313" key="2">
    <source>
        <dbReference type="EMBL" id="KKM62641.1"/>
    </source>
</evidence>
<sequence>MTTIPEALAFIETWFLDTLEPDETIMHHIDDAEWQSLKQRLLRAPIDIKSCMESEAKKIQNPSLQLFVLDILNRLPEKAWHREASLVHHHADEQGDGGNALHEIRVTHVATFIAQVCDLEQLDKDLIRAASLLHDSCRHGLTATDRYSVKNHPQLVRTFIEENNIESDWIKPVCTIIDTHMARWGSPPYTPQIDLRDILILADFIVTQLTVQVDV</sequence>